<organism evidence="2">
    <name type="scientific">uncultured marine crenarchaeote HF4000_ANIW133C7</name>
    <dbReference type="NCBI Taxonomy" id="455570"/>
    <lineage>
        <taxon>Archaea</taxon>
        <taxon>Nitrososphaerota</taxon>
        <taxon>Nitrososphaeria</taxon>
        <taxon>Nitrosopumilales</taxon>
        <taxon>environmental samples</taxon>
    </lineage>
</organism>
<name>B3T3R7_9ARCH</name>
<evidence type="ECO:0000256" key="1">
    <source>
        <dbReference type="SAM" id="Phobius"/>
    </source>
</evidence>
<protein>
    <submittedName>
        <fullName evidence="2">Uncharacterized protein</fullName>
    </submittedName>
</protein>
<keyword evidence="1" id="KW-1133">Transmembrane helix</keyword>
<sequence>MIEPDICSKILSNSSSWNICHISPKYVMYMTLYIVYFLIIGTLTRIILVLHNINIIDIIYSFYENNWSIGS</sequence>
<evidence type="ECO:0000313" key="2">
    <source>
        <dbReference type="EMBL" id="ABZ07227.1"/>
    </source>
</evidence>
<dbReference type="AlphaFoldDB" id="B3T3R7"/>
<reference evidence="2" key="1">
    <citation type="journal article" date="2008" name="ISME J.">
        <title>Genomic patterns of recombination, clonal divergence and environment in marine microbial populations.</title>
        <authorList>
            <person name="Konstantinidis K.T."/>
            <person name="Delong E.F."/>
        </authorList>
    </citation>
    <scope>NUCLEOTIDE SEQUENCE</scope>
</reference>
<gene>
    <name evidence="2" type="ORF">ALOHA_HF4000ANIW133C7ctg1g33</name>
</gene>
<dbReference type="EMBL" id="EU016595">
    <property type="protein sequence ID" value="ABZ07227.1"/>
    <property type="molecule type" value="Genomic_DNA"/>
</dbReference>
<accession>B3T3R7</accession>
<feature type="transmembrane region" description="Helical" evidence="1">
    <location>
        <begin position="26"/>
        <end position="48"/>
    </location>
</feature>
<keyword evidence="1" id="KW-0812">Transmembrane</keyword>
<keyword evidence="1" id="KW-0472">Membrane</keyword>
<proteinExistence type="predicted"/>